<keyword evidence="7 9" id="KW-0808">Transferase</keyword>
<dbReference type="NCBIfam" id="NF009131">
    <property type="entry name" value="PRK12484.1"/>
    <property type="match status" value="1"/>
</dbReference>
<dbReference type="Pfam" id="PF17767">
    <property type="entry name" value="NAPRTase_N"/>
    <property type="match status" value="1"/>
</dbReference>
<evidence type="ECO:0000256" key="6">
    <source>
        <dbReference type="ARBA" id="ARBA00022642"/>
    </source>
</evidence>
<evidence type="ECO:0000256" key="7">
    <source>
        <dbReference type="ARBA" id="ARBA00022679"/>
    </source>
</evidence>
<dbReference type="RefSeq" id="WP_349214038.1">
    <property type="nucleotide sequence ID" value="NZ_JBBMFA010000017.1"/>
</dbReference>
<evidence type="ECO:0000313" key="14">
    <source>
        <dbReference type="Proteomes" id="UP001477672"/>
    </source>
</evidence>
<name>A0ABV1GAW8_9FIRM</name>
<keyword evidence="4" id="KW-0597">Phosphoprotein</keyword>
<dbReference type="PANTHER" id="PTHR11098">
    <property type="entry name" value="NICOTINATE PHOSPHORIBOSYLTRANSFERASE"/>
    <property type="match status" value="1"/>
</dbReference>
<keyword evidence="6 9" id="KW-0662">Pyridine nucleotide biosynthesis</keyword>
<dbReference type="GO" id="GO:0016757">
    <property type="term" value="F:glycosyltransferase activity"/>
    <property type="evidence" value="ECO:0007669"/>
    <property type="project" value="UniProtKB-KW"/>
</dbReference>
<keyword evidence="5 9" id="KW-0436">Ligase</keyword>
<dbReference type="GO" id="GO:0004516">
    <property type="term" value="F:nicotinate phosphoribosyltransferase activity"/>
    <property type="evidence" value="ECO:0007669"/>
    <property type="project" value="UniProtKB-EC"/>
</dbReference>
<accession>A0ABV1GAW8</accession>
<evidence type="ECO:0000259" key="11">
    <source>
        <dbReference type="Pfam" id="PF17767"/>
    </source>
</evidence>
<dbReference type="CDD" id="cd01570">
    <property type="entry name" value="NAPRTase_A"/>
    <property type="match status" value="1"/>
</dbReference>
<comment type="PTM">
    <text evidence="9">Transiently phosphorylated on a His residue during the reaction cycle. Phosphorylation strongly increases the affinity for substrates and increases the rate of nicotinate D-ribonucleotide production. Dephosphorylation regenerates the low-affinity form of the enzyme, leading to product release.</text>
</comment>
<dbReference type="InterPro" id="IPR007229">
    <property type="entry name" value="Nic_PRibTrfase-Fam"/>
</dbReference>
<comment type="caution">
    <text evidence="13">The sequence shown here is derived from an EMBL/GenBank/DDBJ whole genome shotgun (WGS) entry which is preliminary data.</text>
</comment>
<comment type="catalytic activity">
    <reaction evidence="8 9">
        <text>5-phospho-alpha-D-ribose 1-diphosphate + nicotinate + ATP + H2O = nicotinate beta-D-ribonucleotide + ADP + phosphate + diphosphate</text>
        <dbReference type="Rhea" id="RHEA:36163"/>
        <dbReference type="ChEBI" id="CHEBI:15377"/>
        <dbReference type="ChEBI" id="CHEBI:30616"/>
        <dbReference type="ChEBI" id="CHEBI:32544"/>
        <dbReference type="ChEBI" id="CHEBI:33019"/>
        <dbReference type="ChEBI" id="CHEBI:43474"/>
        <dbReference type="ChEBI" id="CHEBI:57502"/>
        <dbReference type="ChEBI" id="CHEBI:58017"/>
        <dbReference type="ChEBI" id="CHEBI:456216"/>
        <dbReference type="EC" id="6.3.4.21"/>
    </reaction>
</comment>
<dbReference type="InterPro" id="IPR036068">
    <property type="entry name" value="Nicotinate_pribotase-like_C"/>
</dbReference>
<dbReference type="Pfam" id="PF04095">
    <property type="entry name" value="NAPRTase"/>
    <property type="match status" value="1"/>
</dbReference>
<dbReference type="PIRSF" id="PIRSF000484">
    <property type="entry name" value="NAPRT"/>
    <property type="match status" value="1"/>
</dbReference>
<dbReference type="Gene3D" id="3.20.140.10">
    <property type="entry name" value="nicotinate phosphoribosyltransferase"/>
    <property type="match status" value="1"/>
</dbReference>
<dbReference type="PANTHER" id="PTHR11098:SF1">
    <property type="entry name" value="NICOTINATE PHOSPHORIBOSYLTRANSFERASE"/>
    <property type="match status" value="1"/>
</dbReference>
<comment type="function">
    <text evidence="9">Catalyzes the first step in the biosynthesis of NAD from nicotinic acid, the ATP-dependent synthesis of beta-nicotinate D-ribonucleotide from nicotinate and 5-phospho-D-ribose 1-phosphate.</text>
</comment>
<protein>
    <recommendedName>
        <fullName evidence="3 9">Nicotinate phosphoribosyltransferase</fullName>
        <ecNumber evidence="3 9">6.3.4.21</ecNumber>
    </recommendedName>
</protein>
<gene>
    <name evidence="13" type="ORF">WMO24_00330</name>
</gene>
<evidence type="ECO:0000259" key="12">
    <source>
        <dbReference type="Pfam" id="PF17956"/>
    </source>
</evidence>
<keyword evidence="14" id="KW-1185">Reference proteome</keyword>
<dbReference type="InterPro" id="IPR041525">
    <property type="entry name" value="N/Namide_PRibTrfase"/>
</dbReference>
<proteinExistence type="inferred from homology"/>
<evidence type="ECO:0000256" key="4">
    <source>
        <dbReference type="ARBA" id="ARBA00022553"/>
    </source>
</evidence>
<feature type="domain" description="Nicotinate/nicotinamide phosphoribosyltransferase" evidence="10">
    <location>
        <begin position="157"/>
        <end position="328"/>
    </location>
</feature>
<dbReference type="InterPro" id="IPR040727">
    <property type="entry name" value="NAPRTase_N"/>
</dbReference>
<dbReference type="EC" id="6.3.4.21" evidence="3 9"/>
<comment type="similarity">
    <text evidence="2 9">Belongs to the NAPRTase family.</text>
</comment>
<dbReference type="InterPro" id="IPR006405">
    <property type="entry name" value="Nic_PRibTrfase_pncB"/>
</dbReference>
<evidence type="ECO:0000313" key="13">
    <source>
        <dbReference type="EMBL" id="MEQ2518896.1"/>
    </source>
</evidence>
<evidence type="ECO:0000256" key="3">
    <source>
        <dbReference type="ARBA" id="ARBA00013236"/>
    </source>
</evidence>
<evidence type="ECO:0000256" key="1">
    <source>
        <dbReference type="ARBA" id="ARBA00004952"/>
    </source>
</evidence>
<sequence length="484" mass="54553">MTNINQERNLTLLMDFYELTMAAGYFEEGYADKVGVFDMFFRKIPDDGGFAIAAGLEQFCQIIDNLHFSDEDIAYLQSKGCFSQRFLDYLRNFQFHCTIWAVEEGTPIFPGEPIVIVEGPAIEAQLIETLLLVTFNHQSLICTKTNRIVRAAKGRPIMEFGSRRAQGYDAAVLGARAAYIGGVVGTACVMADRQYGIPALGTMAHSWVQMFPSEFEAFKRYAELYPDNCTLLVDTYNVTRSGIPNAIRVFNEVLAPMGKRPKGVRIDSGDIAYLSKRARRMLDEAGYPDCGICASNSLDEYIVRDLLVQGAQIDSFGIGENLITSKSTPVFGGVYKLAAVKDGDVYTPKIKISESVEKITTPHLKNLYRIYDSETGKAMADYITMYDEEVDVSGGITLFDPVQTWKKRTFQNVHAKKLNTLIYKDGKRVYKNPALPDIRAYCAAQVETLWDEVTRFENPHGYYVDLSQKLWDERQRLLDEFGKN</sequence>
<organism evidence="13 14">
    <name type="scientific">Ruthenibacterium intestinale</name>
    <dbReference type="NCBI Taxonomy" id="3133163"/>
    <lineage>
        <taxon>Bacteria</taxon>
        <taxon>Bacillati</taxon>
        <taxon>Bacillota</taxon>
        <taxon>Clostridia</taxon>
        <taxon>Eubacteriales</taxon>
        <taxon>Oscillospiraceae</taxon>
        <taxon>Ruthenibacterium</taxon>
    </lineage>
</organism>
<evidence type="ECO:0000256" key="2">
    <source>
        <dbReference type="ARBA" id="ARBA00010897"/>
    </source>
</evidence>
<dbReference type="InterPro" id="IPR013785">
    <property type="entry name" value="Aldolase_TIM"/>
</dbReference>
<feature type="domain" description="Nicotinate phosphoribosyltransferase N-terminal" evidence="11">
    <location>
        <begin position="12"/>
        <end position="134"/>
    </location>
</feature>
<dbReference type="EMBL" id="JBBMFA010000017">
    <property type="protein sequence ID" value="MEQ2518896.1"/>
    <property type="molecule type" value="Genomic_DNA"/>
</dbReference>
<dbReference type="Gene3D" id="3.20.20.70">
    <property type="entry name" value="Aldolase class I"/>
    <property type="match status" value="1"/>
</dbReference>
<dbReference type="NCBIfam" id="NF006695">
    <property type="entry name" value="PRK09243.1-2"/>
    <property type="match status" value="1"/>
</dbReference>
<dbReference type="NCBIfam" id="TIGR01513">
    <property type="entry name" value="NAPRTase_put"/>
    <property type="match status" value="1"/>
</dbReference>
<evidence type="ECO:0000256" key="8">
    <source>
        <dbReference type="ARBA" id="ARBA00048668"/>
    </source>
</evidence>
<evidence type="ECO:0000256" key="9">
    <source>
        <dbReference type="RuleBase" id="RU365100"/>
    </source>
</evidence>
<feature type="domain" description="Nicotinate phosphoribosyltransferase C-terminal" evidence="12">
    <location>
        <begin position="365"/>
        <end position="472"/>
    </location>
</feature>
<keyword evidence="13" id="KW-0328">Glycosyltransferase</keyword>
<evidence type="ECO:0000256" key="5">
    <source>
        <dbReference type="ARBA" id="ARBA00022598"/>
    </source>
</evidence>
<evidence type="ECO:0000259" key="10">
    <source>
        <dbReference type="Pfam" id="PF04095"/>
    </source>
</evidence>
<reference evidence="13 14" key="1">
    <citation type="submission" date="2024-03" db="EMBL/GenBank/DDBJ databases">
        <title>Human intestinal bacterial collection.</title>
        <authorList>
            <person name="Pauvert C."/>
            <person name="Hitch T.C.A."/>
            <person name="Clavel T."/>
        </authorList>
    </citation>
    <scope>NUCLEOTIDE SEQUENCE [LARGE SCALE GENOMIC DNA]</scope>
    <source>
        <strain evidence="13 14">CLA-JM-H11</strain>
    </source>
</reference>
<dbReference type="Proteomes" id="UP001477672">
    <property type="component" value="Unassembled WGS sequence"/>
</dbReference>
<dbReference type="InterPro" id="IPR041619">
    <property type="entry name" value="NAPRTase_C"/>
</dbReference>
<dbReference type="SUPFAM" id="SSF51690">
    <property type="entry name" value="Nicotinate/Quinolinate PRTase C-terminal domain-like"/>
    <property type="match status" value="1"/>
</dbReference>
<comment type="pathway">
    <text evidence="1 9">Cofactor biosynthesis; NAD(+) biosynthesis; nicotinate D-ribonucleotide from nicotinate: step 1/1.</text>
</comment>
<dbReference type="Pfam" id="PF17956">
    <property type="entry name" value="NAPRTase_C"/>
    <property type="match status" value="1"/>
</dbReference>
<dbReference type="SUPFAM" id="SSF54675">
    <property type="entry name" value="Nicotinate/Quinolinate PRTase N-terminal domain-like"/>
    <property type="match status" value="1"/>
</dbReference>